<proteinExistence type="predicted"/>
<dbReference type="AlphaFoldDB" id="A0A7S2XHS8"/>
<organism evidence="2">
    <name type="scientific">Attheya septentrionalis</name>
    <dbReference type="NCBI Taxonomy" id="420275"/>
    <lineage>
        <taxon>Eukaryota</taxon>
        <taxon>Sar</taxon>
        <taxon>Stramenopiles</taxon>
        <taxon>Ochrophyta</taxon>
        <taxon>Bacillariophyta</taxon>
        <taxon>Coscinodiscophyceae</taxon>
        <taxon>Chaetocerotophycidae</taxon>
        <taxon>Chaetocerotales</taxon>
        <taxon>Attheyaceae</taxon>
        <taxon>Attheya</taxon>
    </lineage>
</organism>
<evidence type="ECO:0000256" key="1">
    <source>
        <dbReference type="SAM" id="MobiDB-lite"/>
    </source>
</evidence>
<gene>
    <name evidence="2" type="ORF">ASEP1449_LOCUS82</name>
</gene>
<feature type="region of interest" description="Disordered" evidence="1">
    <location>
        <begin position="41"/>
        <end position="61"/>
    </location>
</feature>
<accession>A0A7S2XHS8</accession>
<dbReference type="EMBL" id="HBHQ01000125">
    <property type="protein sequence ID" value="CAD9808260.1"/>
    <property type="molecule type" value="Transcribed_RNA"/>
</dbReference>
<reference evidence="2" key="1">
    <citation type="submission" date="2021-01" db="EMBL/GenBank/DDBJ databases">
        <authorList>
            <person name="Corre E."/>
            <person name="Pelletier E."/>
            <person name="Niang G."/>
            <person name="Scheremetjew M."/>
            <person name="Finn R."/>
            <person name="Kale V."/>
            <person name="Holt S."/>
            <person name="Cochrane G."/>
            <person name="Meng A."/>
            <person name="Brown T."/>
            <person name="Cohen L."/>
        </authorList>
    </citation>
    <scope>NUCLEOTIDE SEQUENCE</scope>
    <source>
        <strain evidence="2">CCMP2084</strain>
    </source>
</reference>
<protein>
    <submittedName>
        <fullName evidence="2">Uncharacterized protein</fullName>
    </submittedName>
</protein>
<evidence type="ECO:0000313" key="2">
    <source>
        <dbReference type="EMBL" id="CAD9808260.1"/>
    </source>
</evidence>
<name>A0A7S2XHS8_9STRA</name>
<sequence>MQLFLVLRTRKGNIGLRPIRVPEARCRMPNPHRNIIVSWSSRPSTQSLGGGVEEEKSSPRRSRYRRGVMRCCPELLPHIFSSYPNMDGRGHCHPSLSEEAQRPSVHIADSAMAVVVVVVTTQCHTVAGWATSCDRTSRRPTSAHRWNHPSCHWSSSHSLG</sequence>
<feature type="region of interest" description="Disordered" evidence="1">
    <location>
        <begin position="134"/>
        <end position="160"/>
    </location>
</feature>